<reference evidence="7" key="1">
    <citation type="submission" date="2024-06" db="EMBL/GenBank/DDBJ databases">
        <title>Diversity, functionality, and evolutionary history of bacterial symbionts in false click beetles (Coleoptera, Throscidae).</title>
        <authorList>
            <person name="Wierz J.C."/>
            <person name="Malm H."/>
            <person name="Kaltenpoth M."/>
            <person name="Engl T."/>
        </authorList>
    </citation>
    <scope>NUCLEOTIDE SEQUENCE</scope>
    <source>
        <strain evidence="7">Ttur</strain>
    </source>
</reference>
<dbReference type="PANTHER" id="PTHR13710:SF105">
    <property type="entry name" value="ATP-DEPENDENT DNA HELICASE Q1"/>
    <property type="match status" value="1"/>
</dbReference>
<dbReference type="GO" id="GO:0005694">
    <property type="term" value="C:chromosome"/>
    <property type="evidence" value="ECO:0007669"/>
    <property type="project" value="TreeGrafter"/>
</dbReference>
<dbReference type="GO" id="GO:0043138">
    <property type="term" value="F:3'-5' DNA helicase activity"/>
    <property type="evidence" value="ECO:0007669"/>
    <property type="project" value="UniProtKB-EC"/>
</dbReference>
<sequence length="148" mass="17586">MLKKLLIKYFKYKKFINNQKKIILSLIKKKNVFIINTTGAGKSLCYQYISIILKKLTFVISPLISLMKDQIYNIKKNIKNINNIKLVNLLISSYNKKKRQNIKKNILNHKIKLLYLSPELFNNSLFFLFLKKIKIKYLVIDEAHCIFN</sequence>
<dbReference type="SUPFAM" id="SSF52540">
    <property type="entry name" value="P-loop containing nucleoside triphosphate hydrolases"/>
    <property type="match status" value="1"/>
</dbReference>
<feature type="domain" description="Helicase ATP-binding" evidence="6">
    <location>
        <begin position="23"/>
        <end position="148"/>
    </location>
</feature>
<evidence type="ECO:0000256" key="4">
    <source>
        <dbReference type="ARBA" id="ARBA00034617"/>
    </source>
</evidence>
<comment type="similarity">
    <text evidence="1">Belongs to the helicase family. RecQ subfamily.</text>
</comment>
<evidence type="ECO:0000256" key="2">
    <source>
        <dbReference type="ARBA" id="ARBA00023125"/>
    </source>
</evidence>
<dbReference type="GO" id="GO:0009378">
    <property type="term" value="F:four-way junction helicase activity"/>
    <property type="evidence" value="ECO:0007669"/>
    <property type="project" value="TreeGrafter"/>
</dbReference>
<evidence type="ECO:0000256" key="3">
    <source>
        <dbReference type="ARBA" id="ARBA00023235"/>
    </source>
</evidence>
<keyword evidence="2" id="KW-0238">DNA-binding</keyword>
<dbReference type="Gene3D" id="3.40.50.300">
    <property type="entry name" value="P-loop containing nucleotide triphosphate hydrolases"/>
    <property type="match status" value="1"/>
</dbReference>
<proteinExistence type="inferred from homology"/>
<keyword evidence="7" id="KW-0547">Nucleotide-binding</keyword>
<dbReference type="GO" id="GO:0003677">
    <property type="term" value="F:DNA binding"/>
    <property type="evidence" value="ECO:0007669"/>
    <property type="project" value="UniProtKB-KW"/>
</dbReference>
<keyword evidence="7" id="KW-0378">Hydrolase</keyword>
<dbReference type="Pfam" id="PF00270">
    <property type="entry name" value="DEAD"/>
    <property type="match status" value="1"/>
</dbReference>
<gene>
    <name evidence="7" type="ORF">ABUS76_00415</name>
</gene>
<dbReference type="PANTHER" id="PTHR13710">
    <property type="entry name" value="DNA HELICASE RECQ FAMILY MEMBER"/>
    <property type="match status" value="1"/>
</dbReference>
<dbReference type="GO" id="GO:0006281">
    <property type="term" value="P:DNA repair"/>
    <property type="evidence" value="ECO:0007669"/>
    <property type="project" value="TreeGrafter"/>
</dbReference>
<comment type="catalytic activity">
    <reaction evidence="4">
        <text>Couples ATP hydrolysis with the unwinding of duplex DNA by translocating in the 3'-5' direction.</text>
        <dbReference type="EC" id="5.6.2.4"/>
    </reaction>
</comment>
<dbReference type="InterPro" id="IPR011545">
    <property type="entry name" value="DEAD/DEAH_box_helicase_dom"/>
</dbReference>
<keyword evidence="3" id="KW-0413">Isomerase</keyword>
<dbReference type="AlphaFoldDB" id="A0AAU7ZXP8"/>
<dbReference type="InterPro" id="IPR014001">
    <property type="entry name" value="Helicase_ATP-bd"/>
</dbReference>
<evidence type="ECO:0000313" key="7">
    <source>
        <dbReference type="EMBL" id="XCC45362.1"/>
    </source>
</evidence>
<dbReference type="EMBL" id="CP158689">
    <property type="protein sequence ID" value="XCC45362.1"/>
    <property type="molecule type" value="Genomic_DNA"/>
</dbReference>
<dbReference type="GO" id="GO:0005737">
    <property type="term" value="C:cytoplasm"/>
    <property type="evidence" value="ECO:0007669"/>
    <property type="project" value="TreeGrafter"/>
</dbReference>
<keyword evidence="7" id="KW-0347">Helicase</keyword>
<dbReference type="InterPro" id="IPR027417">
    <property type="entry name" value="P-loop_NTPase"/>
</dbReference>
<evidence type="ECO:0000259" key="6">
    <source>
        <dbReference type="PROSITE" id="PS51192"/>
    </source>
</evidence>
<evidence type="ECO:0000256" key="5">
    <source>
        <dbReference type="ARBA" id="ARBA00034808"/>
    </source>
</evidence>
<protein>
    <recommendedName>
        <fullName evidence="5">DNA 3'-5' helicase</fullName>
        <ecNumber evidence="5">5.6.2.4</ecNumber>
    </recommendedName>
</protein>
<name>A0AAU7ZXP8_9FLAO</name>
<accession>A0AAU7ZXP8</accession>
<dbReference type="PROSITE" id="PS51192">
    <property type="entry name" value="HELICASE_ATP_BIND_1"/>
    <property type="match status" value="1"/>
</dbReference>
<evidence type="ECO:0000256" key="1">
    <source>
        <dbReference type="ARBA" id="ARBA00005446"/>
    </source>
</evidence>
<keyword evidence="7" id="KW-0067">ATP-binding</keyword>
<dbReference type="GO" id="GO:0006310">
    <property type="term" value="P:DNA recombination"/>
    <property type="evidence" value="ECO:0007669"/>
    <property type="project" value="TreeGrafter"/>
</dbReference>
<dbReference type="EC" id="5.6.2.4" evidence="5"/>
<organism evidence="7">
    <name type="scientific">Candidatus Shikimatogenerans sp. Ttur</name>
    <dbReference type="NCBI Taxonomy" id="3158569"/>
    <lineage>
        <taxon>Bacteria</taxon>
        <taxon>Pseudomonadati</taxon>
        <taxon>Bacteroidota</taxon>
        <taxon>Flavobacteriia</taxon>
        <taxon>Flavobacteriales</taxon>
        <taxon>Candidatus Shikimatogenerans</taxon>
    </lineage>
</organism>
<dbReference type="GO" id="GO:0005524">
    <property type="term" value="F:ATP binding"/>
    <property type="evidence" value="ECO:0007669"/>
    <property type="project" value="InterPro"/>
</dbReference>